<dbReference type="GO" id="GO:0016020">
    <property type="term" value="C:membrane"/>
    <property type="evidence" value="ECO:0007669"/>
    <property type="project" value="UniProtKB-SubCell"/>
</dbReference>
<evidence type="ECO:0000313" key="8">
    <source>
        <dbReference type="Proteomes" id="UP000604825"/>
    </source>
</evidence>
<name>A0A811QHF6_9POAL</name>
<feature type="transmembrane region" description="Helical" evidence="5">
    <location>
        <begin position="307"/>
        <end position="331"/>
    </location>
</feature>
<evidence type="ECO:0000256" key="2">
    <source>
        <dbReference type="ARBA" id="ARBA00022692"/>
    </source>
</evidence>
<accession>A0A811QHF6</accession>
<sequence>MFVEEVAELVELLPLRGALVGLPGVDGLSTEQRKRLTIAVELVANPSIIFMDEPTSGLDARAAAIVMRTVRNTVDTGRTVVCTIHQPSIDIFETFDEGVRGVKKIKDSYNPATWMLEVTTLAQEDILGCNFAEVYRNSDLYRKNKNLVSELSTPRPGSKDLYFPTQYSQSFIIQCMACLWKQHKSYWRNPSYTATRIFFTTLIGFVFGTIFLSLGKKVGKRQDLFDALGSMYAAVLLIGVQNGLTVQPIVEVERTVFYREKAAGMYSALPYAFAQVVIEIPHIFLQTVVYGLIIYTLIGFDWTVQKFFWYMFFMYFTFMYFTFYGMMLVAMTPNSDIAALASTACYAIWNIFLLASLSPDQGYQYGGDGTRGHAQWLGHYMDLWLPNLETLQMLSWKMGK</sequence>
<evidence type="ECO:0000256" key="4">
    <source>
        <dbReference type="ARBA" id="ARBA00023136"/>
    </source>
</evidence>
<dbReference type="Pfam" id="PF01061">
    <property type="entry name" value="ABC2_membrane"/>
    <property type="match status" value="1"/>
</dbReference>
<evidence type="ECO:0000259" key="6">
    <source>
        <dbReference type="Pfam" id="PF01061"/>
    </source>
</evidence>
<reference evidence="7" key="1">
    <citation type="submission" date="2020-10" db="EMBL/GenBank/DDBJ databases">
        <authorList>
            <person name="Han B."/>
            <person name="Lu T."/>
            <person name="Zhao Q."/>
            <person name="Huang X."/>
            <person name="Zhao Y."/>
        </authorList>
    </citation>
    <scope>NUCLEOTIDE SEQUENCE</scope>
</reference>
<dbReference type="AlphaFoldDB" id="A0A811QHF6"/>
<gene>
    <name evidence="7" type="ORF">NCGR_LOCUS39734</name>
</gene>
<dbReference type="EMBL" id="CAJGYO010000010">
    <property type="protein sequence ID" value="CAD6256224.1"/>
    <property type="molecule type" value="Genomic_DNA"/>
</dbReference>
<dbReference type="InterPro" id="IPR013525">
    <property type="entry name" value="ABC2_TM"/>
</dbReference>
<dbReference type="PANTHER" id="PTHR48040:SF35">
    <property type="entry name" value="ABC TRANSPORTER G FAMILY MEMBER 39-LIKE"/>
    <property type="match status" value="1"/>
</dbReference>
<feature type="transmembrane region" description="Helical" evidence="5">
    <location>
        <begin position="337"/>
        <end position="357"/>
    </location>
</feature>
<dbReference type="InterPro" id="IPR027417">
    <property type="entry name" value="P-loop_NTPase"/>
</dbReference>
<organism evidence="7 8">
    <name type="scientific">Miscanthus lutarioriparius</name>
    <dbReference type="NCBI Taxonomy" id="422564"/>
    <lineage>
        <taxon>Eukaryota</taxon>
        <taxon>Viridiplantae</taxon>
        <taxon>Streptophyta</taxon>
        <taxon>Embryophyta</taxon>
        <taxon>Tracheophyta</taxon>
        <taxon>Spermatophyta</taxon>
        <taxon>Magnoliopsida</taxon>
        <taxon>Liliopsida</taxon>
        <taxon>Poales</taxon>
        <taxon>Poaceae</taxon>
        <taxon>PACMAD clade</taxon>
        <taxon>Panicoideae</taxon>
        <taxon>Andropogonodae</taxon>
        <taxon>Andropogoneae</taxon>
        <taxon>Saccharinae</taxon>
        <taxon>Miscanthus</taxon>
    </lineage>
</organism>
<dbReference type="FunFam" id="3.40.50.300:FF:006093">
    <property type="entry name" value="Uncharacterized protein"/>
    <property type="match status" value="1"/>
</dbReference>
<evidence type="ECO:0000313" key="7">
    <source>
        <dbReference type="EMBL" id="CAD6256224.1"/>
    </source>
</evidence>
<keyword evidence="3 5" id="KW-1133">Transmembrane helix</keyword>
<proteinExistence type="predicted"/>
<dbReference type="Gene3D" id="3.40.50.300">
    <property type="entry name" value="P-loop containing nucleotide triphosphate hydrolases"/>
    <property type="match status" value="1"/>
</dbReference>
<feature type="transmembrane region" description="Helical" evidence="5">
    <location>
        <begin position="270"/>
        <end position="295"/>
    </location>
</feature>
<evidence type="ECO:0000256" key="5">
    <source>
        <dbReference type="SAM" id="Phobius"/>
    </source>
</evidence>
<dbReference type="GO" id="GO:0140359">
    <property type="term" value="F:ABC-type transporter activity"/>
    <property type="evidence" value="ECO:0007669"/>
    <property type="project" value="InterPro"/>
</dbReference>
<keyword evidence="8" id="KW-1185">Reference proteome</keyword>
<protein>
    <recommendedName>
        <fullName evidence="6">ABC-2 type transporter transmembrane domain-containing protein</fullName>
    </recommendedName>
</protein>
<dbReference type="OrthoDB" id="70398at2759"/>
<dbReference type="PANTHER" id="PTHR48040">
    <property type="entry name" value="PLEIOTROPIC DRUG RESISTANCE PROTEIN 1-LIKE ISOFORM X1"/>
    <property type="match status" value="1"/>
</dbReference>
<feature type="domain" description="ABC-2 type transporter transmembrane" evidence="6">
    <location>
        <begin position="174"/>
        <end position="352"/>
    </location>
</feature>
<feature type="transmembrane region" description="Helical" evidence="5">
    <location>
        <begin position="227"/>
        <end position="250"/>
    </location>
</feature>
<comment type="caution">
    <text evidence="7">The sequence shown here is derived from an EMBL/GenBank/DDBJ whole genome shotgun (WGS) entry which is preliminary data.</text>
</comment>
<keyword evidence="4 5" id="KW-0472">Membrane</keyword>
<evidence type="ECO:0000256" key="1">
    <source>
        <dbReference type="ARBA" id="ARBA00004141"/>
    </source>
</evidence>
<comment type="subcellular location">
    <subcellularLocation>
        <location evidence="1">Membrane</location>
        <topology evidence="1">Multi-pass membrane protein</topology>
    </subcellularLocation>
</comment>
<dbReference type="SUPFAM" id="SSF52540">
    <property type="entry name" value="P-loop containing nucleoside triphosphate hydrolases"/>
    <property type="match status" value="1"/>
</dbReference>
<dbReference type="Proteomes" id="UP000604825">
    <property type="component" value="Unassembled WGS sequence"/>
</dbReference>
<evidence type="ECO:0000256" key="3">
    <source>
        <dbReference type="ARBA" id="ARBA00022989"/>
    </source>
</evidence>
<keyword evidence="2 5" id="KW-0812">Transmembrane</keyword>
<feature type="transmembrane region" description="Helical" evidence="5">
    <location>
        <begin position="197"/>
        <end position="215"/>
    </location>
</feature>